<name>A0A292PWN4_9PEZI</name>
<reference evidence="1" key="1">
    <citation type="submission" date="2015-10" db="EMBL/GenBank/DDBJ databases">
        <authorList>
            <person name="Regsiter A."/>
            <person name="william w."/>
        </authorList>
    </citation>
    <scope>NUCLEOTIDE SEQUENCE</scope>
    <source>
        <strain evidence="1">Montdore</strain>
    </source>
</reference>
<protein>
    <submittedName>
        <fullName evidence="1">Uncharacterized protein</fullName>
    </submittedName>
</protein>
<dbReference type="AlphaFoldDB" id="A0A292PWN4"/>
<proteinExistence type="predicted"/>
<dbReference type="Proteomes" id="UP001412239">
    <property type="component" value="Unassembled WGS sequence"/>
</dbReference>
<dbReference type="EMBL" id="LN891030">
    <property type="protein sequence ID" value="CUS11115.1"/>
    <property type="molecule type" value="Genomic_DNA"/>
</dbReference>
<accession>A0A292PWN4</accession>
<organism evidence="1 2">
    <name type="scientific">Tuber aestivum</name>
    <name type="common">summer truffle</name>
    <dbReference type="NCBI Taxonomy" id="59557"/>
    <lineage>
        <taxon>Eukaryota</taxon>
        <taxon>Fungi</taxon>
        <taxon>Dikarya</taxon>
        <taxon>Ascomycota</taxon>
        <taxon>Pezizomycotina</taxon>
        <taxon>Pezizomycetes</taxon>
        <taxon>Pezizales</taxon>
        <taxon>Tuberaceae</taxon>
        <taxon>Tuber</taxon>
    </lineage>
</organism>
<evidence type="ECO:0000313" key="1">
    <source>
        <dbReference type="EMBL" id="CUS11115.1"/>
    </source>
</evidence>
<sequence>MNLLESYTTLPSVSSPFLHLNSVPLTFHLPPQQLLHPRVIPSLYKLCERHPTLRPPLVHIYLLSLKFPSSAAVCRGVRPLAHGMRASMDGWARSRRRISLQEFVTERWIGVKPAPSRALTLTLLSASNSRTTDTCPQRQAMASGVSCRLKSVFLC</sequence>
<keyword evidence="2" id="KW-1185">Reference proteome</keyword>
<gene>
    <name evidence="1" type="ORF">GSTUAT00004789001</name>
</gene>
<evidence type="ECO:0000313" key="2">
    <source>
        <dbReference type="Proteomes" id="UP001412239"/>
    </source>
</evidence>